<feature type="transmembrane region" description="Helical" evidence="1">
    <location>
        <begin position="12"/>
        <end position="27"/>
    </location>
</feature>
<dbReference type="AlphaFoldDB" id="A0A5A4U9D9"/>
<proteinExistence type="predicted"/>
<organism evidence="2">
    <name type="scientific">Escherichia albertii</name>
    <dbReference type="NCBI Taxonomy" id="208962"/>
    <lineage>
        <taxon>Bacteria</taxon>
        <taxon>Pseudomonadati</taxon>
        <taxon>Pseudomonadota</taxon>
        <taxon>Gammaproteobacteria</taxon>
        <taxon>Enterobacterales</taxon>
        <taxon>Enterobacteriaceae</taxon>
        <taxon>Escherichia</taxon>
    </lineage>
</organism>
<sequence length="369" mass="42231">MLAKRTTKNTNFLYFSLFCIYFSVSFSPINPTYILGGGLILILFMQILIYMRMQKFTLITVFFSMAFLIEQLIGIHIVKFYPEGPVYLTPLLFSYSVLISACVIESFQGLRGDLRLQIYKRVYNTAIAFLFIELITRFLNYNKTNEGFYSLKYSILYFDSNFTGLVILSLCSFLFYLKYVKGNDLKIQRRILYFLLIATFSRGAIAALIFTRVGLGSKSKVKWKAFLMIAVAAIIFSILTIKYIEQSQNYSSIDGSFNSKFFIISQALSFYESLPSLVHWFGIGMGNTSQFIGIFAHNIFVTMILEMGIVGSVLFLLYVVYTLKLSNGYTMFIWFPIFVGGISLFSAFSPFAFIICALICCENMVDKKI</sequence>
<protein>
    <submittedName>
        <fullName evidence="2">O-antigen polymerase</fullName>
    </submittedName>
</protein>
<keyword evidence="1" id="KW-0812">Transmembrane</keyword>
<feature type="transmembrane region" description="Helical" evidence="1">
    <location>
        <begin position="191"/>
        <end position="213"/>
    </location>
</feature>
<dbReference type="RefSeq" id="WP_149012917.1">
    <property type="nucleotide sequence ID" value="NZ_BBWA01000002.1"/>
</dbReference>
<gene>
    <name evidence="2" type="primary">wzy</name>
</gene>
<feature type="transmembrane region" description="Helical" evidence="1">
    <location>
        <begin position="225"/>
        <end position="244"/>
    </location>
</feature>
<evidence type="ECO:0000256" key="1">
    <source>
        <dbReference type="SAM" id="Phobius"/>
    </source>
</evidence>
<accession>A0A5A4U9D9</accession>
<feature type="transmembrane region" description="Helical" evidence="1">
    <location>
        <begin position="333"/>
        <end position="361"/>
    </location>
</feature>
<feature type="transmembrane region" description="Helical" evidence="1">
    <location>
        <begin position="58"/>
        <end position="81"/>
    </location>
</feature>
<reference evidence="2" key="1">
    <citation type="submission" date="2019-07" db="EMBL/GenBank/DDBJ databases">
        <title>Overview of O-antigen diversity of Escherichia albertii, an emerging enteropathogen; genetic structure, serology, and development of O-genotyping method.</title>
        <authorList>
            <person name="Ooka T."/>
            <person name="Seto K."/>
            <person name="Ogura Y."/>
            <person name="Iguchi A."/>
            <person name="Imura N."/>
            <person name="Honda M."/>
            <person name="Etoh Y."/>
            <person name="Ikeda T."/>
            <person name="Sugitani W."/>
            <person name="Konno T."/>
            <person name="Kawano K."/>
            <person name="Kudo Y."/>
            <person name="Murakami K."/>
            <person name="Hayashi T."/>
            <person name="Nishi J."/>
        </authorList>
    </citation>
    <scope>NUCLEOTIDE SEQUENCE</scope>
    <source>
        <strain evidence="2">K7394</strain>
    </source>
</reference>
<feature type="transmembrane region" description="Helical" evidence="1">
    <location>
        <begin position="87"/>
        <end position="110"/>
    </location>
</feature>
<feature type="transmembrane region" description="Helical" evidence="1">
    <location>
        <begin position="160"/>
        <end position="179"/>
    </location>
</feature>
<dbReference type="EMBL" id="LC494326">
    <property type="protein sequence ID" value="BBM62613.1"/>
    <property type="molecule type" value="Genomic_DNA"/>
</dbReference>
<feature type="transmembrane region" description="Helical" evidence="1">
    <location>
        <begin position="122"/>
        <end position="140"/>
    </location>
</feature>
<name>A0A5A4U9D9_ESCAL</name>
<keyword evidence="1" id="KW-1133">Transmembrane helix</keyword>
<feature type="transmembrane region" description="Helical" evidence="1">
    <location>
        <begin position="33"/>
        <end position="51"/>
    </location>
</feature>
<feature type="transmembrane region" description="Helical" evidence="1">
    <location>
        <begin position="299"/>
        <end position="321"/>
    </location>
</feature>
<evidence type="ECO:0000313" key="2">
    <source>
        <dbReference type="EMBL" id="BBM62613.1"/>
    </source>
</evidence>
<keyword evidence="1" id="KW-0472">Membrane</keyword>